<name>A0A941E5K6_9ACTN</name>
<keyword evidence="3" id="KW-1185">Reference proteome</keyword>
<gene>
    <name evidence="2" type="ORF">KDK95_10560</name>
</gene>
<dbReference type="Gene3D" id="1.10.510.10">
    <property type="entry name" value="Transferase(Phosphotransferase) domain 1"/>
    <property type="match status" value="1"/>
</dbReference>
<reference evidence="2" key="1">
    <citation type="submission" date="2021-04" db="EMBL/GenBank/DDBJ databases">
        <title>Genome based classification of Actinospica acidithermotolerans sp. nov., an actinobacterium isolated from an Indonesian hot spring.</title>
        <authorList>
            <person name="Kusuma A.B."/>
            <person name="Putra K.E."/>
            <person name="Nafisah S."/>
            <person name="Loh J."/>
            <person name="Nouioui I."/>
            <person name="Goodfellow M."/>
        </authorList>
    </citation>
    <scope>NUCLEOTIDE SEQUENCE</scope>
    <source>
        <strain evidence="2">MGRD01-02</strain>
    </source>
</reference>
<dbReference type="AlphaFoldDB" id="A0A941E5K6"/>
<dbReference type="InterPro" id="IPR011009">
    <property type="entry name" value="Kinase-like_dom_sf"/>
</dbReference>
<accession>A0A941E5K6</accession>
<dbReference type="EMBL" id="JAGSOH010000022">
    <property type="protein sequence ID" value="MBR7826745.1"/>
    <property type="molecule type" value="Genomic_DNA"/>
</dbReference>
<dbReference type="Proteomes" id="UP000676325">
    <property type="component" value="Unassembled WGS sequence"/>
</dbReference>
<protein>
    <submittedName>
        <fullName evidence="2">Aminoglycoside phosphotransferase family protein</fullName>
    </submittedName>
</protein>
<sequence>MLAPPKGLTEDALAATLSRGWGIEVAGLEYRAVGFGSHHWEVVEAGGARWFVTVDELARRRHAADETYAQVQARLAAGIGAARALRNLGERYDFVVAPVPSLDGAVLIPAREGFCVAVYPLLEGESFRWGEFRYEDQLPAVVAMLIDVHSAPPGSARGAMADDFGIQMRHELERALADGTAVTDHGPYSIPLGALISHHEQSVTAALKRYDALVSRVGPDAHRVLTHGEPHAGNTMFTAEGWKLIDWDTAQVAPPERDLWNLDPGDGSVLHEYAEATGYAPNHELIDLYSLRWDLTDLAVFAGEFRREHGDDANTAKAWVSVQSVIEALGR</sequence>
<proteinExistence type="predicted"/>
<evidence type="ECO:0000313" key="3">
    <source>
        <dbReference type="Proteomes" id="UP000676325"/>
    </source>
</evidence>
<dbReference type="RefSeq" id="WP_212517891.1">
    <property type="nucleotide sequence ID" value="NZ_JAGSOH010000022.1"/>
</dbReference>
<evidence type="ECO:0000259" key="1">
    <source>
        <dbReference type="Pfam" id="PF01636"/>
    </source>
</evidence>
<dbReference type="Gene3D" id="1.20.58.840">
    <property type="match status" value="1"/>
</dbReference>
<dbReference type="InterPro" id="IPR002575">
    <property type="entry name" value="Aminoglycoside_PTrfase"/>
</dbReference>
<comment type="caution">
    <text evidence="2">The sequence shown here is derived from an EMBL/GenBank/DDBJ whole genome shotgun (WGS) entry which is preliminary data.</text>
</comment>
<feature type="domain" description="Aminoglycoside phosphotransferase" evidence="1">
    <location>
        <begin position="37"/>
        <end position="262"/>
    </location>
</feature>
<organism evidence="2 3">
    <name type="scientific">Actinospica acidithermotolerans</name>
    <dbReference type="NCBI Taxonomy" id="2828514"/>
    <lineage>
        <taxon>Bacteria</taxon>
        <taxon>Bacillati</taxon>
        <taxon>Actinomycetota</taxon>
        <taxon>Actinomycetes</taxon>
        <taxon>Catenulisporales</taxon>
        <taxon>Actinospicaceae</taxon>
        <taxon>Actinospica</taxon>
    </lineage>
</organism>
<evidence type="ECO:0000313" key="2">
    <source>
        <dbReference type="EMBL" id="MBR7826745.1"/>
    </source>
</evidence>
<dbReference type="Pfam" id="PF01636">
    <property type="entry name" value="APH"/>
    <property type="match status" value="1"/>
</dbReference>
<dbReference type="SUPFAM" id="SSF56112">
    <property type="entry name" value="Protein kinase-like (PK-like)"/>
    <property type="match status" value="1"/>
</dbReference>